<reference evidence="5" key="1">
    <citation type="journal article" date="2023" name="Nat. Commun.">
        <title>Diploid and tetraploid genomes of Acorus and the evolution of monocots.</title>
        <authorList>
            <person name="Ma L."/>
            <person name="Liu K.W."/>
            <person name="Li Z."/>
            <person name="Hsiao Y.Y."/>
            <person name="Qi Y."/>
            <person name="Fu T."/>
            <person name="Tang G.D."/>
            <person name="Zhang D."/>
            <person name="Sun W.H."/>
            <person name="Liu D.K."/>
            <person name="Li Y."/>
            <person name="Chen G.Z."/>
            <person name="Liu X.D."/>
            <person name="Liao X.Y."/>
            <person name="Jiang Y.T."/>
            <person name="Yu X."/>
            <person name="Hao Y."/>
            <person name="Huang J."/>
            <person name="Zhao X.W."/>
            <person name="Ke S."/>
            <person name="Chen Y.Y."/>
            <person name="Wu W.L."/>
            <person name="Hsu J.L."/>
            <person name="Lin Y.F."/>
            <person name="Huang M.D."/>
            <person name="Li C.Y."/>
            <person name="Huang L."/>
            <person name="Wang Z.W."/>
            <person name="Zhao X."/>
            <person name="Zhong W.Y."/>
            <person name="Peng D.H."/>
            <person name="Ahmad S."/>
            <person name="Lan S."/>
            <person name="Zhang J.S."/>
            <person name="Tsai W.C."/>
            <person name="Van de Peer Y."/>
            <person name="Liu Z.J."/>
        </authorList>
    </citation>
    <scope>NUCLEOTIDE SEQUENCE</scope>
    <source>
        <strain evidence="5">SCP</strain>
    </source>
</reference>
<name>A0AAV9B390_ACOGR</name>
<feature type="region of interest" description="Disordered" evidence="4">
    <location>
        <begin position="1"/>
        <end position="25"/>
    </location>
</feature>
<dbReference type="PANTHER" id="PTHR33091">
    <property type="entry name" value="PROTEIN, PUTATIVE, EXPRESSED-RELATED"/>
    <property type="match status" value="1"/>
</dbReference>
<feature type="compositionally biased region" description="Polar residues" evidence="4">
    <location>
        <begin position="1"/>
        <end position="18"/>
    </location>
</feature>
<gene>
    <name evidence="5" type="ORF">QJS04_geneDACA005956</name>
</gene>
<keyword evidence="6" id="KW-1185">Reference proteome</keyword>
<dbReference type="Pfam" id="PF00280">
    <property type="entry name" value="potato_inhibit"/>
    <property type="match status" value="1"/>
</dbReference>
<comment type="similarity">
    <text evidence="1">Belongs to the protease inhibitor I13 (potato type I serine protease inhibitor) family.</text>
</comment>
<dbReference type="InterPro" id="IPR036354">
    <property type="entry name" value="Prot_inh_pot1_sf"/>
</dbReference>
<protein>
    <submittedName>
        <fullName evidence="5">Uncharacterized protein</fullName>
    </submittedName>
</protein>
<evidence type="ECO:0000256" key="1">
    <source>
        <dbReference type="ARBA" id="ARBA00008210"/>
    </source>
</evidence>
<reference evidence="5" key="2">
    <citation type="submission" date="2023-06" db="EMBL/GenBank/DDBJ databases">
        <authorList>
            <person name="Ma L."/>
            <person name="Liu K.-W."/>
            <person name="Li Z."/>
            <person name="Hsiao Y.-Y."/>
            <person name="Qi Y."/>
            <person name="Fu T."/>
            <person name="Tang G."/>
            <person name="Zhang D."/>
            <person name="Sun W.-H."/>
            <person name="Liu D.-K."/>
            <person name="Li Y."/>
            <person name="Chen G.-Z."/>
            <person name="Liu X.-D."/>
            <person name="Liao X.-Y."/>
            <person name="Jiang Y.-T."/>
            <person name="Yu X."/>
            <person name="Hao Y."/>
            <person name="Huang J."/>
            <person name="Zhao X.-W."/>
            <person name="Ke S."/>
            <person name="Chen Y.-Y."/>
            <person name="Wu W.-L."/>
            <person name="Hsu J.-L."/>
            <person name="Lin Y.-F."/>
            <person name="Huang M.-D."/>
            <person name="Li C.-Y."/>
            <person name="Huang L."/>
            <person name="Wang Z.-W."/>
            <person name="Zhao X."/>
            <person name="Zhong W.-Y."/>
            <person name="Peng D.-H."/>
            <person name="Ahmad S."/>
            <person name="Lan S."/>
            <person name="Zhang J.-S."/>
            <person name="Tsai W.-C."/>
            <person name="Van De Peer Y."/>
            <person name="Liu Z.-J."/>
        </authorList>
    </citation>
    <scope>NUCLEOTIDE SEQUENCE</scope>
    <source>
        <strain evidence="5">SCP</strain>
        <tissue evidence="5">Leaves</tissue>
    </source>
</reference>
<organism evidence="5 6">
    <name type="scientific">Acorus gramineus</name>
    <name type="common">Dwarf sweet flag</name>
    <dbReference type="NCBI Taxonomy" id="55184"/>
    <lineage>
        <taxon>Eukaryota</taxon>
        <taxon>Viridiplantae</taxon>
        <taxon>Streptophyta</taxon>
        <taxon>Embryophyta</taxon>
        <taxon>Tracheophyta</taxon>
        <taxon>Spermatophyta</taxon>
        <taxon>Magnoliopsida</taxon>
        <taxon>Liliopsida</taxon>
        <taxon>Acoraceae</taxon>
        <taxon>Acorus</taxon>
    </lineage>
</organism>
<dbReference type="SUPFAM" id="SSF54654">
    <property type="entry name" value="CI-2 family of serine protease inhibitors"/>
    <property type="match status" value="1"/>
</dbReference>
<evidence type="ECO:0000313" key="5">
    <source>
        <dbReference type="EMBL" id="KAK1270835.1"/>
    </source>
</evidence>
<proteinExistence type="inferred from homology"/>
<dbReference type="Gene3D" id="3.30.10.10">
    <property type="entry name" value="Trypsin Inhibitor V, subunit A"/>
    <property type="match status" value="1"/>
</dbReference>
<dbReference type="EMBL" id="JAUJYN010000005">
    <property type="protein sequence ID" value="KAK1270835.1"/>
    <property type="molecule type" value="Genomic_DNA"/>
</dbReference>
<dbReference type="Proteomes" id="UP001179952">
    <property type="component" value="Unassembled WGS sequence"/>
</dbReference>
<accession>A0AAV9B390</accession>
<dbReference type="AlphaFoldDB" id="A0AAV9B390"/>
<dbReference type="PANTHER" id="PTHR33091:SF99">
    <property type="entry name" value="INHIBITOR OF TRYPSIN_HAGEMAN FACTOR-LIKE PROTEIN-RELATED"/>
    <property type="match status" value="1"/>
</dbReference>
<dbReference type="InterPro" id="IPR000864">
    <property type="entry name" value="Prot_inh_pot1"/>
</dbReference>
<keyword evidence="3" id="KW-0722">Serine protease inhibitor</keyword>
<sequence>MGGWQTQSDFCSPCSTGSVKCPGPGKSEWPELLGAKVMDAKATIERENPSVIVHPIACDAIRVLDCCCNRVWLNYSEEFGTVCTIPKIG</sequence>
<evidence type="ECO:0000256" key="4">
    <source>
        <dbReference type="SAM" id="MobiDB-lite"/>
    </source>
</evidence>
<comment type="caution">
    <text evidence="5">The sequence shown here is derived from an EMBL/GenBank/DDBJ whole genome shotgun (WGS) entry which is preliminary data.</text>
</comment>
<evidence type="ECO:0000256" key="2">
    <source>
        <dbReference type="ARBA" id="ARBA00022690"/>
    </source>
</evidence>
<dbReference type="GO" id="GO:0009611">
    <property type="term" value="P:response to wounding"/>
    <property type="evidence" value="ECO:0007669"/>
    <property type="project" value="InterPro"/>
</dbReference>
<keyword evidence="2" id="KW-0646">Protease inhibitor</keyword>
<evidence type="ECO:0000256" key="3">
    <source>
        <dbReference type="ARBA" id="ARBA00022900"/>
    </source>
</evidence>
<evidence type="ECO:0000313" key="6">
    <source>
        <dbReference type="Proteomes" id="UP001179952"/>
    </source>
</evidence>
<dbReference type="GO" id="GO:0004867">
    <property type="term" value="F:serine-type endopeptidase inhibitor activity"/>
    <property type="evidence" value="ECO:0007669"/>
    <property type="project" value="UniProtKB-KW"/>
</dbReference>
<dbReference type="PROSITE" id="PS00285">
    <property type="entry name" value="POTATO_INHIBITOR"/>
    <property type="match status" value="1"/>
</dbReference>